<evidence type="ECO:0000256" key="2">
    <source>
        <dbReference type="ARBA" id="ARBA00012925"/>
    </source>
</evidence>
<evidence type="ECO:0000259" key="8">
    <source>
        <dbReference type="PROSITE" id="PS51144"/>
    </source>
</evidence>
<dbReference type="SMART" id="SM01057">
    <property type="entry name" value="Carb_anhydrase"/>
    <property type="match status" value="1"/>
</dbReference>
<dbReference type="Pfam" id="PF00194">
    <property type="entry name" value="Carb_anhydrase"/>
    <property type="match status" value="1"/>
</dbReference>
<evidence type="ECO:0000256" key="1">
    <source>
        <dbReference type="ARBA" id="ARBA00010718"/>
    </source>
</evidence>
<keyword evidence="4 6" id="KW-0862">Zinc</keyword>
<comment type="caution">
    <text evidence="9">The sequence shown here is derived from an EMBL/GenBank/DDBJ whole genome shotgun (WGS) entry which is preliminary data.</text>
</comment>
<sequence>MEACKTGCMSALLMSLTISLLIRTSYGSSWTYRGDRGVNHWSALFPESCAGRSQSPVDLTPRNPRNPRNMRKNRQLGNFIFTNFNGVSDVVQQLSNTGLSVVMSYQSGDLRVSGGGLCSEFKVLQLHFHWGSLDTQGSEHTICGESYPMEMHVVTFNLKYDNLTNALNYADGLAVLGVFFKVGNSWNSNFDTITNALPSIMTPGSSIQLDPIPLDQLLPSNTKHYYRYQGSLTTPPCTEAVIWTVFRDPVTISYDQMEAFRALQSSERDEKSNGPLPLVDNYRPPQPLNGRKIKISFKGRQ</sequence>
<dbReference type="PROSITE" id="PS00162">
    <property type="entry name" value="ALPHA_CA_1"/>
    <property type="match status" value="1"/>
</dbReference>
<feature type="chain" id="PRO_5042667389" description="Carbonic anhydrase" evidence="6">
    <location>
        <begin position="28"/>
        <end position="301"/>
    </location>
</feature>
<comment type="cofactor">
    <cofactor evidence="6">
        <name>Zn(2+)</name>
        <dbReference type="ChEBI" id="CHEBI:29105"/>
    </cofactor>
</comment>
<keyword evidence="6" id="KW-0456">Lyase</keyword>
<proteinExistence type="inferred from homology"/>
<dbReference type="EC" id="4.2.1.1" evidence="2 6"/>
<evidence type="ECO:0000256" key="6">
    <source>
        <dbReference type="RuleBase" id="RU367011"/>
    </source>
</evidence>
<keyword evidence="5" id="KW-0325">Glycoprotein</keyword>
<evidence type="ECO:0000256" key="3">
    <source>
        <dbReference type="ARBA" id="ARBA00022723"/>
    </source>
</evidence>
<dbReference type="InterPro" id="IPR018338">
    <property type="entry name" value="Carbonic_anhydrase_a-class_CS"/>
</dbReference>
<evidence type="ECO:0000256" key="4">
    <source>
        <dbReference type="ARBA" id="ARBA00022833"/>
    </source>
</evidence>
<keyword evidence="10" id="KW-1185">Reference proteome</keyword>
<dbReference type="SUPFAM" id="SSF51069">
    <property type="entry name" value="Carbonic anhydrase"/>
    <property type="match status" value="1"/>
</dbReference>
<evidence type="ECO:0000313" key="10">
    <source>
        <dbReference type="Proteomes" id="UP001374579"/>
    </source>
</evidence>
<feature type="region of interest" description="Disordered" evidence="7">
    <location>
        <begin position="51"/>
        <end position="71"/>
    </location>
</feature>
<feature type="compositionally biased region" description="Basic residues" evidence="7">
    <location>
        <begin position="291"/>
        <end position="301"/>
    </location>
</feature>
<dbReference type="InterPro" id="IPR023561">
    <property type="entry name" value="Carbonic_anhydrase_a-class"/>
</dbReference>
<organism evidence="9 10">
    <name type="scientific">Littorina saxatilis</name>
    <dbReference type="NCBI Taxonomy" id="31220"/>
    <lineage>
        <taxon>Eukaryota</taxon>
        <taxon>Metazoa</taxon>
        <taxon>Spiralia</taxon>
        <taxon>Lophotrochozoa</taxon>
        <taxon>Mollusca</taxon>
        <taxon>Gastropoda</taxon>
        <taxon>Caenogastropoda</taxon>
        <taxon>Littorinimorpha</taxon>
        <taxon>Littorinoidea</taxon>
        <taxon>Littorinidae</taxon>
        <taxon>Littorina</taxon>
    </lineage>
</organism>
<comment type="similarity">
    <text evidence="1 6">Belongs to the alpha-carbonic anhydrase family.</text>
</comment>
<dbReference type="PANTHER" id="PTHR18952:SF134">
    <property type="entry name" value="CARBONIC ANHYDRASE 15"/>
    <property type="match status" value="1"/>
</dbReference>
<gene>
    <name evidence="9" type="ORF">V1264_013791</name>
</gene>
<evidence type="ECO:0000313" key="9">
    <source>
        <dbReference type="EMBL" id="KAK7109810.1"/>
    </source>
</evidence>
<evidence type="ECO:0000256" key="7">
    <source>
        <dbReference type="SAM" id="MobiDB-lite"/>
    </source>
</evidence>
<feature type="domain" description="Alpha-carbonic anhydrase" evidence="8">
    <location>
        <begin position="28"/>
        <end position="297"/>
    </location>
</feature>
<keyword evidence="6" id="KW-0732">Signal</keyword>
<keyword evidence="3 6" id="KW-0479">Metal-binding</keyword>
<evidence type="ECO:0000256" key="5">
    <source>
        <dbReference type="ARBA" id="ARBA00023180"/>
    </source>
</evidence>
<dbReference type="PANTHER" id="PTHR18952">
    <property type="entry name" value="CARBONIC ANHYDRASE"/>
    <property type="match status" value="1"/>
</dbReference>
<dbReference type="InterPro" id="IPR001148">
    <property type="entry name" value="CA_dom"/>
</dbReference>
<dbReference type="Proteomes" id="UP001374579">
    <property type="component" value="Unassembled WGS sequence"/>
</dbReference>
<name>A0AAN9BU63_9CAEN</name>
<protein>
    <recommendedName>
        <fullName evidence="2 6">Carbonic anhydrase</fullName>
        <ecNumber evidence="2 6">4.2.1.1</ecNumber>
    </recommendedName>
</protein>
<comment type="catalytic activity">
    <reaction evidence="6">
        <text>hydrogencarbonate + H(+) = CO2 + H2O</text>
        <dbReference type="Rhea" id="RHEA:10748"/>
        <dbReference type="ChEBI" id="CHEBI:15377"/>
        <dbReference type="ChEBI" id="CHEBI:15378"/>
        <dbReference type="ChEBI" id="CHEBI:16526"/>
        <dbReference type="ChEBI" id="CHEBI:17544"/>
        <dbReference type="EC" id="4.2.1.1"/>
    </reaction>
</comment>
<dbReference type="GO" id="GO:0008270">
    <property type="term" value="F:zinc ion binding"/>
    <property type="evidence" value="ECO:0007669"/>
    <property type="project" value="UniProtKB-UniRule"/>
</dbReference>
<dbReference type="EMBL" id="JBAMIC010000003">
    <property type="protein sequence ID" value="KAK7109810.1"/>
    <property type="molecule type" value="Genomic_DNA"/>
</dbReference>
<dbReference type="PROSITE" id="PS51144">
    <property type="entry name" value="ALPHA_CA_2"/>
    <property type="match status" value="1"/>
</dbReference>
<dbReference type="GO" id="GO:0004089">
    <property type="term" value="F:carbonate dehydratase activity"/>
    <property type="evidence" value="ECO:0007669"/>
    <property type="project" value="UniProtKB-UniRule"/>
</dbReference>
<feature type="region of interest" description="Disordered" evidence="7">
    <location>
        <begin position="264"/>
        <end position="301"/>
    </location>
</feature>
<dbReference type="CDD" id="cd00326">
    <property type="entry name" value="alpha_CA"/>
    <property type="match status" value="1"/>
</dbReference>
<reference evidence="9 10" key="1">
    <citation type="submission" date="2024-02" db="EMBL/GenBank/DDBJ databases">
        <title>Chromosome-scale genome assembly of the rough periwinkle Littorina saxatilis.</title>
        <authorList>
            <person name="De Jode A."/>
            <person name="Faria R."/>
            <person name="Formenti G."/>
            <person name="Sims Y."/>
            <person name="Smith T.P."/>
            <person name="Tracey A."/>
            <person name="Wood J.M.D."/>
            <person name="Zagrodzka Z.B."/>
            <person name="Johannesson K."/>
            <person name="Butlin R.K."/>
            <person name="Leder E.H."/>
        </authorList>
    </citation>
    <scope>NUCLEOTIDE SEQUENCE [LARGE SCALE GENOMIC DNA]</scope>
    <source>
        <strain evidence="9">Snail1</strain>
        <tissue evidence="9">Muscle</tissue>
    </source>
</reference>
<accession>A0AAN9BU63</accession>
<dbReference type="Gene3D" id="3.10.200.10">
    <property type="entry name" value="Alpha carbonic anhydrase"/>
    <property type="match status" value="1"/>
</dbReference>
<dbReference type="InterPro" id="IPR036398">
    <property type="entry name" value="CA_dom_sf"/>
</dbReference>
<dbReference type="FunFam" id="3.10.200.10:FF:000003">
    <property type="entry name" value="Carbonic anhydrase 12"/>
    <property type="match status" value="1"/>
</dbReference>
<dbReference type="AlphaFoldDB" id="A0AAN9BU63"/>
<feature type="signal peptide" evidence="6">
    <location>
        <begin position="1"/>
        <end position="27"/>
    </location>
</feature>
<comment type="function">
    <text evidence="6">Reversible hydration of carbon dioxide.</text>
</comment>
<dbReference type="GO" id="GO:0005886">
    <property type="term" value="C:plasma membrane"/>
    <property type="evidence" value="ECO:0007669"/>
    <property type="project" value="TreeGrafter"/>
</dbReference>